<feature type="compositionally biased region" description="Polar residues" evidence="2">
    <location>
        <begin position="534"/>
        <end position="552"/>
    </location>
</feature>
<keyword evidence="1" id="KW-0863">Zinc-finger</keyword>
<feature type="compositionally biased region" description="Pro residues" evidence="2">
    <location>
        <begin position="453"/>
        <end position="469"/>
    </location>
</feature>
<protein>
    <recommendedName>
        <fullName evidence="3">C3H1-type domain-containing protein</fullName>
    </recommendedName>
</protein>
<feature type="zinc finger region" description="C3H1-type" evidence="1">
    <location>
        <begin position="27"/>
        <end position="54"/>
    </location>
</feature>
<dbReference type="PROSITE" id="PS50103">
    <property type="entry name" value="ZF_C3H1"/>
    <property type="match status" value="3"/>
</dbReference>
<feature type="domain" description="C3H1-type" evidence="3">
    <location>
        <begin position="27"/>
        <end position="54"/>
    </location>
</feature>
<keyword evidence="1" id="KW-0479">Metal-binding</keyword>
<sequence length="552" mass="61338">MLPGPHSDGAPSWCIVAKPGPGLAPLPGKKLPCEVHRRGRCTWGTLCNYSHDPAILQSIRMKLCRHIEKKGHFRQGDLCPDNHDPSTHPCFYHHALRPPRDGSCKDGRKCRFSHEELTTDIQRRWFVKLYRGKLAHHLRFYGEEESCSHEKCWWRSLHEENVRKREGEAHVMQIYEEEMQSDRQPFHQGSDDQTASSGSRGDGGERRKRGSAGGNAEKEGEKSGGGAKGGEGDHDPKNPPDSPGESAPFKQGAGPVPDPLLNFAVASIDQSTGELIQTDVAGADSSMALVRIFKESNPELLPPVLAGAAEAPCFDLFAKGWCKRQGMCFYDHSPFKGPEAARDFIWRYRQRLLDLLEENPESRRMWWFEMMSVYARADRNISAHARLQYTQDESAHQQSDASKRVRETEHMDERNGVGLKVPRRPHTVSQTPVFMGPASQLPQVVPPALSGHAPPPPPPPPPPPGPPPSHVNAVGPNQQQRLHHWPPPPRDGPPSPSTLRAPTVACRRHSHQQPATEPPVAPRCSIPSGAYPSSFRTPRLQTESWSLTDCAA</sequence>
<feature type="region of interest" description="Disordered" evidence="2">
    <location>
        <begin position="389"/>
        <end position="552"/>
    </location>
</feature>
<evidence type="ECO:0000256" key="2">
    <source>
        <dbReference type="SAM" id="MobiDB-lite"/>
    </source>
</evidence>
<evidence type="ECO:0000256" key="1">
    <source>
        <dbReference type="PROSITE-ProRule" id="PRU00723"/>
    </source>
</evidence>
<reference evidence="4" key="1">
    <citation type="submission" date="2014-11" db="EMBL/GenBank/DDBJ databases">
        <title>Molecular phylogeny of cliff fern family Woodsiaceae with morphological implications.</title>
        <authorList>
            <person name="Shao Y.-Z."/>
            <person name="Wei R."/>
            <person name="Zhang X.-C."/>
        </authorList>
    </citation>
    <scope>NUCLEOTIDE SEQUENCE</scope>
</reference>
<proteinExistence type="predicted"/>
<evidence type="ECO:0000313" key="4">
    <source>
        <dbReference type="EMBL" id="CUC09044.1"/>
    </source>
</evidence>
<feature type="compositionally biased region" description="Polar residues" evidence="2">
    <location>
        <begin position="389"/>
        <end position="400"/>
    </location>
</feature>
<name>A0A0K6S642_9ALVE</name>
<dbReference type="Gene3D" id="4.10.1000.10">
    <property type="entry name" value="Zinc finger, CCCH-type"/>
    <property type="match status" value="1"/>
</dbReference>
<keyword evidence="1" id="KW-0862">Zinc</keyword>
<dbReference type="EMBL" id="CDMZ01000122">
    <property type="protein sequence ID" value="CUC09044.1"/>
    <property type="molecule type" value="Genomic_DNA"/>
</dbReference>
<feature type="compositionally biased region" description="Pro residues" evidence="2">
    <location>
        <begin position="485"/>
        <end position="496"/>
    </location>
</feature>
<feature type="domain" description="C3H1-type" evidence="3">
    <location>
        <begin position="84"/>
        <end position="117"/>
    </location>
</feature>
<dbReference type="GO" id="GO:0008270">
    <property type="term" value="F:zinc ion binding"/>
    <property type="evidence" value="ECO:0007669"/>
    <property type="project" value="UniProtKB-KW"/>
</dbReference>
<feature type="zinc finger region" description="C3H1-type" evidence="1">
    <location>
        <begin position="84"/>
        <end position="117"/>
    </location>
</feature>
<feature type="compositionally biased region" description="Basic and acidic residues" evidence="2">
    <location>
        <begin position="401"/>
        <end position="415"/>
    </location>
</feature>
<feature type="region of interest" description="Disordered" evidence="2">
    <location>
        <begin position="181"/>
        <end position="258"/>
    </location>
</feature>
<dbReference type="SMART" id="SM00356">
    <property type="entry name" value="ZnF_C3H1"/>
    <property type="match status" value="4"/>
</dbReference>
<feature type="domain" description="C3H1-type" evidence="3">
    <location>
        <begin position="307"/>
        <end position="335"/>
    </location>
</feature>
<feature type="zinc finger region" description="C3H1-type" evidence="1">
    <location>
        <begin position="307"/>
        <end position="335"/>
    </location>
</feature>
<accession>A0A0K6S642</accession>
<evidence type="ECO:0000259" key="3">
    <source>
        <dbReference type="PROSITE" id="PS50103"/>
    </source>
</evidence>
<gene>
    <name evidence="4" type="ORF">Cvel_2747.t1.CR1</name>
</gene>
<organism evidence="4">
    <name type="scientific">Chromera velia CCMP2878</name>
    <dbReference type="NCBI Taxonomy" id="1169474"/>
    <lineage>
        <taxon>Eukaryota</taxon>
        <taxon>Sar</taxon>
        <taxon>Alveolata</taxon>
        <taxon>Colpodellida</taxon>
        <taxon>Chromeraceae</taxon>
        <taxon>Chromera</taxon>
    </lineage>
</organism>
<dbReference type="VEuPathDB" id="CryptoDB:Cvel_2747"/>
<dbReference type="InterPro" id="IPR000571">
    <property type="entry name" value="Znf_CCCH"/>
</dbReference>
<dbReference type="AlphaFoldDB" id="A0A0K6S642"/>